<gene>
    <name evidence="2" type="ORF">AN477_19865</name>
</gene>
<organism evidence="2 3">
    <name type="scientific">Alicyclobacillus ferrooxydans</name>
    <dbReference type="NCBI Taxonomy" id="471514"/>
    <lineage>
        <taxon>Bacteria</taxon>
        <taxon>Bacillati</taxon>
        <taxon>Bacillota</taxon>
        <taxon>Bacilli</taxon>
        <taxon>Bacillales</taxon>
        <taxon>Alicyclobacillaceae</taxon>
        <taxon>Alicyclobacillus</taxon>
    </lineage>
</organism>
<dbReference type="SMART" id="SM00060">
    <property type="entry name" value="FN3"/>
    <property type="match status" value="1"/>
</dbReference>
<evidence type="ECO:0000313" key="2">
    <source>
        <dbReference type="EMBL" id="KPV42028.1"/>
    </source>
</evidence>
<dbReference type="SUPFAM" id="SSF49265">
    <property type="entry name" value="Fibronectin type III"/>
    <property type="match status" value="1"/>
</dbReference>
<dbReference type="InterPro" id="IPR036116">
    <property type="entry name" value="FN3_sf"/>
</dbReference>
<name>A0A0P9ETC3_9BACL</name>
<dbReference type="PATRIC" id="fig|471514.4.peg.1077"/>
<dbReference type="STRING" id="471514.AN477_19865"/>
<feature type="domain" description="Fibronectin type-III" evidence="1">
    <location>
        <begin position="196"/>
        <end position="285"/>
    </location>
</feature>
<protein>
    <recommendedName>
        <fullName evidence="1">Fibronectin type-III domain-containing protein</fullName>
    </recommendedName>
</protein>
<accession>A0A0P9ETC3</accession>
<dbReference type="PROSITE" id="PS50853">
    <property type="entry name" value="FN3"/>
    <property type="match status" value="1"/>
</dbReference>
<comment type="caution">
    <text evidence="2">The sequence shown here is derived from an EMBL/GenBank/DDBJ whole genome shotgun (WGS) entry which is preliminary data.</text>
</comment>
<reference evidence="2 3" key="1">
    <citation type="submission" date="2015-09" db="EMBL/GenBank/DDBJ databases">
        <title>Draft genome sequence of Alicyclobacillus ferrooxydans DSM 22381.</title>
        <authorList>
            <person name="Hemp J."/>
        </authorList>
    </citation>
    <scope>NUCLEOTIDE SEQUENCE [LARGE SCALE GENOMIC DNA]</scope>
    <source>
        <strain evidence="2 3">TC-34</strain>
    </source>
</reference>
<dbReference type="RefSeq" id="WP_054970935.1">
    <property type="nucleotide sequence ID" value="NZ_LJCO01000085.1"/>
</dbReference>
<dbReference type="EMBL" id="LJCO01000085">
    <property type="protein sequence ID" value="KPV42028.1"/>
    <property type="molecule type" value="Genomic_DNA"/>
</dbReference>
<evidence type="ECO:0000259" key="1">
    <source>
        <dbReference type="PROSITE" id="PS50853"/>
    </source>
</evidence>
<dbReference type="Gene3D" id="2.60.40.10">
    <property type="entry name" value="Immunoglobulins"/>
    <property type="match status" value="1"/>
</dbReference>
<evidence type="ECO:0000313" key="3">
    <source>
        <dbReference type="Proteomes" id="UP000050482"/>
    </source>
</evidence>
<dbReference type="Proteomes" id="UP000050482">
    <property type="component" value="Unassembled WGS sequence"/>
</dbReference>
<dbReference type="Pfam" id="PF00041">
    <property type="entry name" value="fn3"/>
    <property type="match status" value="1"/>
</dbReference>
<dbReference type="InterPro" id="IPR003961">
    <property type="entry name" value="FN3_dom"/>
</dbReference>
<dbReference type="InterPro" id="IPR013783">
    <property type="entry name" value="Ig-like_fold"/>
</dbReference>
<dbReference type="AlphaFoldDB" id="A0A0P9ETC3"/>
<keyword evidence="3" id="KW-1185">Reference proteome</keyword>
<dbReference type="OrthoDB" id="2382362at2"/>
<dbReference type="CDD" id="cd00063">
    <property type="entry name" value="FN3"/>
    <property type="match status" value="1"/>
</dbReference>
<proteinExistence type="predicted"/>
<sequence>MIYMAIDANRKIGERLKATLTATPTWATNTFEDADADALKAFNDAAHYTYDSTSQTWTYMPPTTQEQFQQSQSAKFAWLESAVSAKVAAGFPSSADSTQRYYAIAGVDATGMTPMQKWTSVLTMIAAGLGEDSYTIKDMNGDMVTLTQAQYKQFAADGQKFMNKTIEATSWTKEAQIKACTTEAQLETIGWPNPKPPSVPQGLTGTAGTGEVTLTWTANTDVTMIDGGGYNIYQDGTKVNTALATSTTYTGTGLTSGTSYSFAISAVDTDGNESAQSTAVAVTPN</sequence>